<gene>
    <name evidence="8" type="ORF">BROSI_A2900</name>
</gene>
<dbReference type="CDD" id="cd03404">
    <property type="entry name" value="SPFH_HflK"/>
    <property type="match status" value="1"/>
</dbReference>
<dbReference type="RefSeq" id="WP_052564385.1">
    <property type="nucleotide sequence ID" value="NZ_BAFN01000001.1"/>
</dbReference>
<dbReference type="NCBIfam" id="TIGR01933">
    <property type="entry name" value="hflK"/>
    <property type="match status" value="1"/>
</dbReference>
<feature type="domain" description="Band 7" evidence="7">
    <location>
        <begin position="42"/>
        <end position="225"/>
    </location>
</feature>
<dbReference type="InterPro" id="IPR036013">
    <property type="entry name" value="Band_7/SPFH_dom_sf"/>
</dbReference>
<evidence type="ECO:0000256" key="6">
    <source>
        <dbReference type="RuleBase" id="RU364113"/>
    </source>
</evidence>
<keyword evidence="9" id="KW-1185">Reference proteome</keyword>
<dbReference type="PANTHER" id="PTHR43327">
    <property type="entry name" value="STOMATIN-LIKE PROTEIN 2, MITOCHONDRIAL"/>
    <property type="match status" value="1"/>
</dbReference>
<dbReference type="GO" id="GO:0008233">
    <property type="term" value="F:peptidase activity"/>
    <property type="evidence" value="ECO:0007669"/>
    <property type="project" value="UniProtKB-KW"/>
</dbReference>
<evidence type="ECO:0000256" key="4">
    <source>
        <dbReference type="ARBA" id="ARBA00022989"/>
    </source>
</evidence>
<dbReference type="EMBL" id="BAFN01000001">
    <property type="protein sequence ID" value="GAN34364.1"/>
    <property type="molecule type" value="Genomic_DNA"/>
</dbReference>
<feature type="transmembrane region" description="Helical" evidence="6">
    <location>
        <begin position="26"/>
        <end position="47"/>
    </location>
</feature>
<comment type="subcellular location">
    <subcellularLocation>
        <location evidence="1">Membrane</location>
        <topology evidence="1">Single-pass membrane protein</topology>
    </subcellularLocation>
</comment>
<dbReference type="SMART" id="SM00244">
    <property type="entry name" value="PHB"/>
    <property type="match status" value="1"/>
</dbReference>
<dbReference type="InterPro" id="IPR001107">
    <property type="entry name" value="Band_7"/>
</dbReference>
<evidence type="ECO:0000256" key="2">
    <source>
        <dbReference type="ARBA" id="ARBA00006971"/>
    </source>
</evidence>
<keyword evidence="4 6" id="KW-1133">Transmembrane helix</keyword>
<dbReference type="InterPro" id="IPR010201">
    <property type="entry name" value="HflK"/>
</dbReference>
<comment type="caution">
    <text evidence="8">The sequence shown here is derived from an EMBL/GenBank/DDBJ whole genome shotgun (WGS) entry which is preliminary data.</text>
</comment>
<dbReference type="InterPro" id="IPR050710">
    <property type="entry name" value="Band7/mec-2_domain"/>
</dbReference>
<protein>
    <recommendedName>
        <fullName evidence="6">Protein HflK</fullName>
    </recommendedName>
</protein>
<keyword evidence="5 6" id="KW-0472">Membrane</keyword>
<dbReference type="GO" id="GO:0006508">
    <property type="term" value="P:proteolysis"/>
    <property type="evidence" value="ECO:0007669"/>
    <property type="project" value="UniProtKB-KW"/>
</dbReference>
<dbReference type="Gene3D" id="3.30.479.30">
    <property type="entry name" value="Band 7 domain"/>
    <property type="match status" value="1"/>
</dbReference>
<comment type="subunit">
    <text evidence="6">HflC and HflK may interact to form a multimeric complex.</text>
</comment>
<keyword evidence="8" id="KW-0378">Hydrolase</keyword>
<name>A0ABQ0K0T8_9BACT</name>
<evidence type="ECO:0000313" key="9">
    <source>
        <dbReference type="Proteomes" id="UP000032309"/>
    </source>
</evidence>
<dbReference type="SUPFAM" id="SSF117892">
    <property type="entry name" value="Band 7/SPFH domain"/>
    <property type="match status" value="1"/>
</dbReference>
<organism evidence="8 9">
    <name type="scientific">Candidatus Brocadia sinica JPN1</name>
    <dbReference type="NCBI Taxonomy" id="1197129"/>
    <lineage>
        <taxon>Bacteria</taxon>
        <taxon>Pseudomonadati</taxon>
        <taxon>Planctomycetota</taxon>
        <taxon>Candidatus Brocadiia</taxon>
        <taxon>Candidatus Brocadiales</taxon>
        <taxon>Candidatus Brocadiaceae</taxon>
        <taxon>Candidatus Brocadia</taxon>
    </lineage>
</organism>
<evidence type="ECO:0000256" key="5">
    <source>
        <dbReference type="ARBA" id="ARBA00023136"/>
    </source>
</evidence>
<reference evidence="9" key="1">
    <citation type="journal article" date="2015" name="Genome Announc.">
        <title>Draft Genome Sequence of an Anaerobic Ammonium-Oxidizing Bacterium, "Candidatus Brocadia sinica".</title>
        <authorList>
            <person name="Oshiki M."/>
            <person name="Shinyako-Hata K."/>
            <person name="Satoh H."/>
            <person name="Okabe S."/>
        </authorList>
    </citation>
    <scope>NUCLEOTIDE SEQUENCE [LARGE SCALE GENOMIC DNA]</scope>
    <source>
        <strain evidence="9">JPN1</strain>
    </source>
</reference>
<dbReference type="Pfam" id="PF01145">
    <property type="entry name" value="Band_7"/>
    <property type="match status" value="1"/>
</dbReference>
<sequence length="334" mass="38537">MPDYGPYKRPQEIRFEDIPWGSIKKFIPPILIIIFVIITGYTAFYTVKANEEAVILRFGRYIETVGSGLHTKIPYGIDKVLKGEVKRIYNEEFGFRTEQRSFSSMIDYEYPDAKEEKLMLTGDLNCAEVHWVIRYKIKALEEYFFNVRDVRETIRGVSQAVMRTLIGDRSIDEVLTIGRTEIEQKSREDIQKILDSYKCGIDIQTVLLKGVDPPEPVKDAFNAVNQAIQIRDRIINDAEGQKNKILPAAEGKKEQVIKEAEGYRIRRVNEATGDVKAFLAVYEEYKKAEDVTRRRLFLETMSKVIPKCEKLYIFDKEVKGFLPILDLAGEGVKK</sequence>
<evidence type="ECO:0000313" key="8">
    <source>
        <dbReference type="EMBL" id="GAN34364.1"/>
    </source>
</evidence>
<proteinExistence type="inferred from homology"/>
<evidence type="ECO:0000256" key="3">
    <source>
        <dbReference type="ARBA" id="ARBA00022692"/>
    </source>
</evidence>
<accession>A0ABQ0K0T8</accession>
<keyword evidence="8" id="KW-0645">Protease</keyword>
<dbReference type="Proteomes" id="UP000032309">
    <property type="component" value="Unassembled WGS sequence"/>
</dbReference>
<comment type="similarity">
    <text evidence="2 6">Belongs to the band 7/mec-2 family. HflK subfamily.</text>
</comment>
<keyword evidence="3 6" id="KW-0812">Transmembrane</keyword>
<evidence type="ECO:0000259" key="7">
    <source>
        <dbReference type="SMART" id="SM00244"/>
    </source>
</evidence>
<comment type="function">
    <text evidence="6">HflC and HflK could encode or regulate a protease.</text>
</comment>
<dbReference type="PANTHER" id="PTHR43327:SF2">
    <property type="entry name" value="MODULATOR OF FTSH PROTEASE HFLK"/>
    <property type="match status" value="1"/>
</dbReference>
<evidence type="ECO:0000256" key="1">
    <source>
        <dbReference type="ARBA" id="ARBA00004167"/>
    </source>
</evidence>